<evidence type="ECO:0000313" key="11">
    <source>
        <dbReference type="Proteomes" id="UP000238573"/>
    </source>
</evidence>
<dbReference type="Pfam" id="PF13253">
    <property type="entry name" value="DUF4044"/>
    <property type="match status" value="1"/>
</dbReference>
<keyword evidence="1" id="KW-0812">Transmembrane</keyword>
<dbReference type="Proteomes" id="UP000238573">
    <property type="component" value="Unassembled WGS sequence"/>
</dbReference>
<dbReference type="AlphaFoldDB" id="A0A0P0N8C0"/>
<feature type="transmembrane region" description="Helical" evidence="1">
    <location>
        <begin position="17"/>
        <end position="41"/>
    </location>
</feature>
<reference evidence="7 11" key="1">
    <citation type="journal article" date="1993" name="J. Dent. Res.">
        <title>The isolation and characterization of milleri group streptococci from dental periapical abscesses.</title>
        <authorList>
            <person name="Fisher L.E."/>
            <person name="Russell R.R."/>
        </authorList>
    </citation>
    <scope>NUCLEOTIDE SEQUENCE [LARGE SCALE GENOMIC DNA]</scope>
    <source>
        <strain evidence="7 11">OUP21</strain>
    </source>
</reference>
<evidence type="ECO:0000313" key="9">
    <source>
        <dbReference type="EMBL" id="VED97572.1"/>
    </source>
</evidence>
<evidence type="ECO:0000313" key="5">
    <source>
        <dbReference type="EMBL" id="MCW1077039.1"/>
    </source>
</evidence>
<dbReference type="Proteomes" id="UP001526076">
    <property type="component" value="Unassembled WGS sequence"/>
</dbReference>
<keyword evidence="1" id="KW-0472">Membrane</keyword>
<evidence type="ECO:0000256" key="1">
    <source>
        <dbReference type="SAM" id="Phobius"/>
    </source>
</evidence>
<evidence type="ECO:0000313" key="13">
    <source>
        <dbReference type="Proteomes" id="UP000284046"/>
    </source>
</evidence>
<dbReference type="EMBL" id="JAPAIK010000032">
    <property type="protein sequence ID" value="MCW1072516.1"/>
    <property type="molecule type" value="Genomic_DNA"/>
</dbReference>
<dbReference type="Proteomes" id="UP000278419">
    <property type="component" value="Chromosome"/>
</dbReference>
<evidence type="ECO:0000313" key="16">
    <source>
        <dbReference type="Proteomes" id="UP001526076"/>
    </source>
</evidence>
<dbReference type="Proteomes" id="UP001198057">
    <property type="component" value="Unassembled WGS sequence"/>
</dbReference>
<organism evidence="8 13">
    <name type="scientific">Streptococcus anginosus</name>
    <dbReference type="NCBI Taxonomy" id="1328"/>
    <lineage>
        <taxon>Bacteria</taxon>
        <taxon>Bacillati</taxon>
        <taxon>Bacillota</taxon>
        <taxon>Bacilli</taxon>
        <taxon>Lactobacillales</taxon>
        <taxon>Streptococcaceae</taxon>
        <taxon>Streptococcus</taxon>
        <taxon>Streptococcus anginosus group</taxon>
    </lineage>
</organism>
<reference evidence="15 16" key="6">
    <citation type="submission" date="2022-10" db="EMBL/GenBank/DDBJ databases">
        <title>Comparative genomic study of S. anginosus.</title>
        <authorList>
            <person name="Prasad A."/>
            <person name="Ene A."/>
            <person name="Jablonska S."/>
            <person name="Du J."/>
            <person name="Wolfe A.J."/>
            <person name="Putonti C."/>
        </authorList>
    </citation>
    <scope>NUCLEOTIDE SEQUENCE</scope>
    <source>
        <strain evidence="5 15">UMB1339</strain>
        <strain evidence="4">UMB6888</strain>
        <strain evidence="3 16">UMB9231</strain>
    </source>
</reference>
<evidence type="ECO:0000313" key="14">
    <source>
        <dbReference type="Proteomes" id="UP000403538"/>
    </source>
</evidence>
<dbReference type="RefSeq" id="WP_003024272.1">
    <property type="nucleotide sequence ID" value="NZ_AP018548.1"/>
</dbReference>
<gene>
    <name evidence="7" type="ORF">C6A27_05555</name>
    <name evidence="8" type="ORF">DWX18_00990</name>
    <name evidence="2" type="ORF">K1I51_05995</name>
    <name evidence="9" type="ORF">NCTC10713_00504</name>
    <name evidence="10" type="ORF">NCTC11062_01042</name>
    <name evidence="5" type="ORF">OJ589_07765</name>
    <name evidence="3" type="ORF">OJ597_02860</name>
    <name evidence="4" type="ORF">OJ930_05620</name>
    <name evidence="6" type="ORF">SFH28_00950</name>
</gene>
<evidence type="ECO:0000313" key="6">
    <source>
        <dbReference type="EMBL" id="MDX5039431.1"/>
    </source>
</evidence>
<evidence type="ECO:0000313" key="10">
    <source>
        <dbReference type="EMBL" id="VTS34465.1"/>
    </source>
</evidence>
<dbReference type="Proteomes" id="UP001208853">
    <property type="component" value="Unassembled WGS sequence"/>
</dbReference>
<dbReference type="EMBL" id="JAPAIP010000025">
    <property type="protein sequence ID" value="MCW1077039.1"/>
    <property type="molecule type" value="Genomic_DNA"/>
</dbReference>
<reference evidence="9 12" key="4">
    <citation type="submission" date="2018-12" db="EMBL/GenBank/DDBJ databases">
        <authorList>
            <consortium name="Pathogen Informatics"/>
        </authorList>
    </citation>
    <scope>NUCLEOTIDE SEQUENCE [LARGE SCALE GENOMIC DNA]</scope>
    <source>
        <strain evidence="9 12">NCTC10713</strain>
        <strain evidence="10 14">NCTC11062</strain>
    </source>
</reference>
<dbReference type="GeneID" id="93846883"/>
<dbReference type="EMBL" id="PVSZ01000011">
    <property type="protein sequence ID" value="PRT70503.1"/>
    <property type="molecule type" value="Genomic_DNA"/>
</dbReference>
<dbReference type="EMBL" id="QRWZ01000001">
    <property type="protein sequence ID" value="RGT62709.1"/>
    <property type="molecule type" value="Genomic_DNA"/>
</dbReference>
<dbReference type="Proteomes" id="UP000284046">
    <property type="component" value="Unassembled WGS sequence"/>
</dbReference>
<dbReference type="EMBL" id="JAHZQR010000009">
    <property type="protein sequence ID" value="MBZ2156178.1"/>
    <property type="molecule type" value="Genomic_DNA"/>
</dbReference>
<dbReference type="Proteomes" id="UP001208682">
    <property type="component" value="Unassembled WGS sequence"/>
</dbReference>
<reference evidence="7" key="2">
    <citation type="submission" date="2018-03" db="EMBL/GenBank/DDBJ databases">
        <authorList>
            <person name="Keele B.F."/>
        </authorList>
    </citation>
    <scope>NUCLEOTIDE SEQUENCE</scope>
    <source>
        <strain evidence="7">OUP21</strain>
    </source>
</reference>
<reference evidence="8 13" key="3">
    <citation type="submission" date="2018-08" db="EMBL/GenBank/DDBJ databases">
        <title>A genome reference for cultivated species of the human gut microbiota.</title>
        <authorList>
            <person name="Zou Y."/>
            <person name="Xue W."/>
            <person name="Luo G."/>
        </authorList>
    </citation>
    <scope>NUCLEOTIDE SEQUENCE [LARGE SCALE GENOMIC DNA]</scope>
    <source>
        <strain evidence="8 13">AF18-38</strain>
    </source>
</reference>
<evidence type="ECO:0000313" key="8">
    <source>
        <dbReference type="EMBL" id="RGT62709.1"/>
    </source>
</evidence>
<dbReference type="EMBL" id="JAWWVP010000001">
    <property type="protein sequence ID" value="MDX5039431.1"/>
    <property type="molecule type" value="Genomic_DNA"/>
</dbReference>
<dbReference type="EMBL" id="CABEID010000001">
    <property type="protein sequence ID" value="VTS34465.1"/>
    <property type="molecule type" value="Genomic_DNA"/>
</dbReference>
<reference evidence="6" key="7">
    <citation type="submission" date="2023-11" db="EMBL/GenBank/DDBJ databases">
        <title>Streptococcus anginosus urogential strains.</title>
        <authorList>
            <person name="Appleberry H."/>
            <person name="Garcia-Israel J."/>
            <person name="Wolfe A."/>
            <person name="Putonti C."/>
        </authorList>
    </citation>
    <scope>NUCLEOTIDE SEQUENCE</scope>
    <source>
        <strain evidence="6">UMB1758</strain>
    </source>
</reference>
<dbReference type="InterPro" id="IPR025270">
    <property type="entry name" value="DUF4044"/>
</dbReference>
<evidence type="ECO:0000313" key="3">
    <source>
        <dbReference type="EMBL" id="MCW1041420.1"/>
    </source>
</evidence>
<evidence type="ECO:0000313" key="4">
    <source>
        <dbReference type="EMBL" id="MCW1072516.1"/>
    </source>
</evidence>
<proteinExistence type="predicted"/>
<evidence type="ECO:0000313" key="15">
    <source>
        <dbReference type="Proteomes" id="UP001208682"/>
    </source>
</evidence>
<keyword evidence="1" id="KW-1133">Transmembrane helix</keyword>
<dbReference type="EMBL" id="LR134283">
    <property type="protein sequence ID" value="VED97572.1"/>
    <property type="molecule type" value="Genomic_DNA"/>
</dbReference>
<protein>
    <submittedName>
        <fullName evidence="8">DUF4044 domain-containing protein</fullName>
    </submittedName>
</protein>
<keyword evidence="16" id="KW-1185">Reference proteome</keyword>
<dbReference type="Proteomes" id="UP000403538">
    <property type="component" value="Unassembled WGS sequence"/>
</dbReference>
<reference evidence="2" key="5">
    <citation type="submission" date="2021-07" db="EMBL/GenBank/DDBJ databases">
        <title>Occurrence of streptococci in the human mouth that bind to a non-human glycan.</title>
        <authorList>
            <person name="Cross B."/>
            <person name="Thamadilok S."/>
            <person name="Bensing B."/>
            <person name="Sasmal A."/>
            <person name="Khedri Z."/>
            <person name="Deng L."/>
            <person name="Yu H."/>
            <person name="Mehta A."/>
            <person name="Aluvathingal J."/>
            <person name="Nadendla S."/>
            <person name="Vickerman M."/>
            <person name="Chen X."/>
            <person name="Dewhirst F."/>
            <person name="Gill A."/>
            <person name="Lettrichova I."/>
            <person name="Diaz S."/>
            <person name="Gill S."/>
            <person name="Tettelin H."/>
            <person name="Iverson T."/>
            <person name="Sullam P."/>
            <person name="Varki A."/>
            <person name="Ruhl S."/>
        </authorList>
    </citation>
    <scope>NUCLEOTIDE SEQUENCE</scope>
    <source>
        <strain evidence="2">SK81</strain>
    </source>
</reference>
<sequence>MAFGDNGQRKKTGFEKLTLIVVVIMLLVTVGAIFASALGALSNF</sequence>
<evidence type="ECO:0000313" key="2">
    <source>
        <dbReference type="EMBL" id="MBZ2156178.1"/>
    </source>
</evidence>
<accession>A0A0P0N8C0</accession>
<evidence type="ECO:0000313" key="7">
    <source>
        <dbReference type="EMBL" id="PRT70503.1"/>
    </source>
</evidence>
<evidence type="ECO:0000313" key="12">
    <source>
        <dbReference type="Proteomes" id="UP000278419"/>
    </source>
</evidence>
<dbReference type="EMBL" id="JAPAHU010000004">
    <property type="protein sequence ID" value="MCW1041420.1"/>
    <property type="molecule type" value="Genomic_DNA"/>
</dbReference>
<dbReference type="GeneID" id="93963056"/>
<name>A0A0P0N8C0_STRAP</name>